<evidence type="ECO:0000256" key="6">
    <source>
        <dbReference type="ARBA" id="ARBA00023163"/>
    </source>
</evidence>
<dbReference type="Proteomes" id="UP001224533">
    <property type="component" value="Chromosome"/>
</dbReference>
<dbReference type="Pfam" id="PF02863">
    <property type="entry name" value="Arg_repressor_C"/>
    <property type="match status" value="1"/>
</dbReference>
<evidence type="ECO:0000259" key="8">
    <source>
        <dbReference type="Pfam" id="PF01316"/>
    </source>
</evidence>
<evidence type="ECO:0000313" key="14">
    <source>
        <dbReference type="EMBL" id="MDF4185989.1"/>
    </source>
</evidence>
<comment type="pathway">
    <text evidence="7">Amino-acid biosynthesis; L-arginine biosynthesis [regulation].</text>
</comment>
<keyword evidence="6 7" id="KW-0804">Transcription</keyword>
<evidence type="ECO:0000313" key="27">
    <source>
        <dbReference type="Proteomes" id="UP000029488"/>
    </source>
</evidence>
<evidence type="ECO:0000313" key="15">
    <source>
        <dbReference type="EMBL" id="MSE05448.1"/>
    </source>
</evidence>
<reference evidence="37 38" key="10">
    <citation type="journal article" date="2020" name="Food Funct.">
        <title>Screening of Lactobacillus salivarius strains from the feces of Chinese populations and the evaluation of their effects against intestinal inflammation in mice.</title>
        <authorList>
            <person name="Zhai Q."/>
            <person name="Shen X."/>
            <person name="Cen S."/>
            <person name="Zhang C."/>
            <person name="Tian F."/>
            <person name="Zhao J."/>
            <person name="Zhang H."/>
            <person name="Xue Y."/>
            <person name="Chen W."/>
        </authorList>
    </citation>
    <scope>NUCLEOTIDE SEQUENCE [LARGE SCALE GENOMIC DNA]</scope>
    <source>
        <strain evidence="17 39">FYNDL5_1.scaf</strain>
        <strain evidence="19 38">FZJTZ28M4.scaf</strain>
        <strain evidence="18 37">FZJTZ9M6.scaf</strain>
    </source>
</reference>
<feature type="domain" description="Arginine repressor C-terminal" evidence="9">
    <location>
        <begin position="80"/>
        <end position="146"/>
    </location>
</feature>
<dbReference type="EMBL" id="CP020858">
    <property type="protein sequence ID" value="ARU19586.1"/>
    <property type="molecule type" value="Genomic_DNA"/>
</dbReference>
<dbReference type="EMBL" id="CP007646">
    <property type="protein sequence ID" value="AIR10279.1"/>
    <property type="molecule type" value="Genomic_DNA"/>
</dbReference>
<keyword evidence="5 7" id="KW-0238">DNA-binding</keyword>
<dbReference type="AlphaFoldDB" id="A0A089QB12"/>
<evidence type="ECO:0000313" key="11">
    <source>
        <dbReference type="EMBL" id="AOO74211.1"/>
    </source>
</evidence>
<evidence type="ECO:0000256" key="3">
    <source>
        <dbReference type="ARBA" id="ARBA00022490"/>
    </source>
</evidence>
<evidence type="ECO:0000313" key="17">
    <source>
        <dbReference type="EMBL" id="MYY63944.1"/>
    </source>
</evidence>
<dbReference type="Proteomes" id="UP000471300">
    <property type="component" value="Unassembled WGS sequence"/>
</dbReference>
<reference evidence="13" key="12">
    <citation type="submission" date="2021-09" db="EMBL/GenBank/DDBJ databases">
        <authorList>
            <person name="Gilroy R."/>
        </authorList>
    </citation>
    <scope>NUCLEOTIDE SEQUENCE</scope>
    <source>
        <strain evidence="13">CHK189-29639</strain>
    </source>
</reference>
<dbReference type="GeneID" id="89465324"/>
<organism evidence="10 27">
    <name type="scientific">Ligilactobacillus salivarius</name>
    <dbReference type="NCBI Taxonomy" id="1624"/>
    <lineage>
        <taxon>Bacteria</taxon>
        <taxon>Bacillati</taxon>
        <taxon>Bacillota</taxon>
        <taxon>Bacilli</taxon>
        <taxon>Lactobacillales</taxon>
        <taxon>Lactobacillaceae</taxon>
        <taxon>Ligilactobacillus</taxon>
    </lineage>
</organism>
<reference evidence="14" key="14">
    <citation type="submission" date="2023-02" db="EMBL/GenBank/DDBJ databases">
        <title>Draft Whole-Genome Sequences of competitive exclusion Lactobacillus salivarius strains for Poultry.</title>
        <authorList>
            <person name="Ma L.M."/>
            <person name="Lopez-Guerra N."/>
            <person name="Zhang G."/>
        </authorList>
    </citation>
    <scope>NUCLEOTIDE SEQUENCE</scope>
    <source>
        <strain evidence="14">Salm-9</strain>
    </source>
</reference>
<dbReference type="PANTHER" id="PTHR34471">
    <property type="entry name" value="ARGININE REPRESSOR"/>
    <property type="match status" value="1"/>
</dbReference>
<dbReference type="EMBL" id="VSTR01000001">
    <property type="protein sequence ID" value="MYY72139.1"/>
    <property type="molecule type" value="Genomic_DNA"/>
</dbReference>
<reference evidence="24 34" key="8">
    <citation type="submission" date="2018-05" db="EMBL/GenBank/DDBJ databases">
        <title>Lactobacillus salivarius genome sequencing and assembly.</title>
        <authorList>
            <person name="Audisio C."/>
            <person name="Albarracin L."/>
            <person name="Torres M.J."/>
            <person name="Hebert E.M."/>
            <person name="Saavedra L."/>
        </authorList>
    </citation>
    <scope>NUCLEOTIDE SEQUENCE [LARGE SCALE GENOMIC DNA]</scope>
    <source>
        <strain evidence="24 34">A3iob</strain>
    </source>
</reference>
<evidence type="ECO:0000313" key="40">
    <source>
        <dbReference type="Proteomes" id="UP001224533"/>
    </source>
</evidence>
<dbReference type="InterPro" id="IPR036388">
    <property type="entry name" value="WH-like_DNA-bd_sf"/>
</dbReference>
<comment type="subcellular location">
    <subcellularLocation>
        <location evidence="1 7">Cytoplasm</location>
    </subcellularLocation>
</comment>
<dbReference type="Gene3D" id="3.30.1360.40">
    <property type="match status" value="1"/>
</dbReference>
<evidence type="ECO:0000313" key="37">
    <source>
        <dbReference type="Proteomes" id="UP000470980"/>
    </source>
</evidence>
<dbReference type="KEGG" id="lsj:LSJ_0584"/>
<dbReference type="Proteomes" id="UP000195378">
    <property type="component" value="Chromosome"/>
</dbReference>
<keyword evidence="4 7" id="KW-0805">Transcription regulation</keyword>
<keyword evidence="7" id="KW-0028">Amino-acid biosynthesis</keyword>
<dbReference type="GO" id="GO:0051259">
    <property type="term" value="P:protein complex oligomerization"/>
    <property type="evidence" value="ECO:0007669"/>
    <property type="project" value="InterPro"/>
</dbReference>
<feature type="domain" description="Arginine repressor DNA-binding" evidence="8">
    <location>
        <begin position="1"/>
        <end position="66"/>
    </location>
</feature>
<keyword evidence="7" id="KW-0678">Repressor</keyword>
<reference evidence="26" key="15">
    <citation type="submission" date="2023-04" db="EMBL/GenBank/DDBJ databases">
        <title>Four porcine-derived lactic acid bacteria strains analyses and their evaluation as potential probiotics based on genomics.</title>
        <authorList>
            <person name="Niu D."/>
        </authorList>
    </citation>
    <scope>NUCLEOTIDE SEQUENCE</scope>
    <source>
        <strain evidence="26">ZSA5</strain>
    </source>
</reference>
<evidence type="ECO:0000313" key="34">
    <source>
        <dbReference type="Proteomes" id="UP000245607"/>
    </source>
</evidence>
<dbReference type="SUPFAM" id="SSF46785">
    <property type="entry name" value="Winged helix' DNA-binding domain"/>
    <property type="match status" value="1"/>
</dbReference>
<dbReference type="Proteomes" id="UP000244552">
    <property type="component" value="Unassembled WGS sequence"/>
</dbReference>
<dbReference type="SUPFAM" id="SSF55252">
    <property type="entry name" value="C-terminal domain of arginine repressor"/>
    <property type="match status" value="1"/>
</dbReference>
<dbReference type="Proteomes" id="UP000470980">
    <property type="component" value="Unassembled WGS sequence"/>
</dbReference>
<dbReference type="EMBL" id="NFHF01000011">
    <property type="protein sequence ID" value="OUN18450.1"/>
    <property type="molecule type" value="Genomic_DNA"/>
</dbReference>
<comment type="similarity">
    <text evidence="2 7">Belongs to the ArgR family.</text>
</comment>
<dbReference type="Proteomes" id="UP000029488">
    <property type="component" value="Chromosome"/>
</dbReference>
<dbReference type="UniPathway" id="UPA00068"/>
<evidence type="ECO:0000313" key="19">
    <source>
        <dbReference type="EMBL" id="MYZ65764.1"/>
    </source>
</evidence>
<evidence type="ECO:0000256" key="4">
    <source>
        <dbReference type="ARBA" id="ARBA00023015"/>
    </source>
</evidence>
<evidence type="ECO:0000313" key="23">
    <source>
        <dbReference type="EMBL" id="PTR98956.1"/>
    </source>
</evidence>
<dbReference type="GO" id="GO:0005737">
    <property type="term" value="C:cytoplasm"/>
    <property type="evidence" value="ECO:0007669"/>
    <property type="project" value="UniProtKB-SubCell"/>
</dbReference>
<protein>
    <recommendedName>
        <fullName evidence="7">Arginine repressor</fullName>
    </recommendedName>
</protein>
<evidence type="ECO:0000313" key="22">
    <source>
        <dbReference type="EMBL" id="OUN18450.1"/>
    </source>
</evidence>
<dbReference type="Proteomes" id="UP001231316">
    <property type="component" value="Chromosome"/>
</dbReference>
<evidence type="ECO:0000256" key="2">
    <source>
        <dbReference type="ARBA" id="ARBA00008316"/>
    </source>
</evidence>
<dbReference type="Proteomes" id="UP000192638">
    <property type="component" value="Unassembled WGS sequence"/>
</dbReference>
<reference evidence="35 36" key="9">
    <citation type="submission" date="2019-11" db="EMBL/GenBank/DDBJ databases">
        <title>Draft Genome Sequence of Plant Growth-Promoting Rhizosphere-Associated Bacteria.</title>
        <authorList>
            <person name="Vasilyev I.Y."/>
            <person name="Radchenko V."/>
            <person name="Ilnitskaya E.V."/>
        </authorList>
    </citation>
    <scope>NUCLEOTIDE SEQUENCE [LARGE SCALE GENOMIC DNA]</scope>
    <source>
        <strain evidence="16 36">VRA_01-1sq_f</strain>
        <strain evidence="15 35">VRA_1sq_f</strain>
    </source>
</reference>
<dbReference type="PRINTS" id="PR01467">
    <property type="entry name" value="ARGREPRESSOR"/>
</dbReference>
<reference evidence="10 27" key="1">
    <citation type="journal article" date="2014" name="BMC Genomics">
        <title>Unusual genome complexity in Lactobacillus salivarius JCM1046.</title>
        <authorList>
            <person name="Raftis E.J."/>
            <person name="Forde B.M."/>
            <person name="Claesson M.J."/>
            <person name="O'Toole P.W."/>
        </authorList>
    </citation>
    <scope>NUCLEOTIDE SEQUENCE [LARGE SCALE GENOMIC DNA]</scope>
    <source>
        <strain evidence="10 27">JCM1046</strain>
    </source>
</reference>
<reference evidence="29 30" key="3">
    <citation type="submission" date="2017-03" db="EMBL/GenBank/DDBJ databases">
        <title>Phylogenomics and comparative genomics of Lactobacillus salivarius, a mammalian gut commensal.</title>
        <authorList>
            <person name="Harris H.M."/>
        </authorList>
    </citation>
    <scope>NUCLEOTIDE SEQUENCE [LARGE SCALE GENOMIC DNA]</scope>
    <source>
        <strain evidence="21 29">AH4231</strain>
        <strain evidence="20 30">LMG 14477</strain>
    </source>
</reference>
<evidence type="ECO:0000256" key="7">
    <source>
        <dbReference type="HAMAP-Rule" id="MF_00173"/>
    </source>
</evidence>
<dbReference type="EMBL" id="CP123971">
    <property type="protein sequence ID" value="WII29079.1"/>
    <property type="molecule type" value="Genomic_DNA"/>
</dbReference>
<evidence type="ECO:0000313" key="26">
    <source>
        <dbReference type="EMBL" id="WII29079.1"/>
    </source>
</evidence>
<evidence type="ECO:0000259" key="9">
    <source>
        <dbReference type="Pfam" id="PF02863"/>
    </source>
</evidence>
<reference evidence="13" key="11">
    <citation type="journal article" date="2021" name="PeerJ">
        <title>Extensive microbial diversity within the chicken gut microbiome revealed by metagenomics and culture.</title>
        <authorList>
            <person name="Gilroy R."/>
            <person name="Ravi A."/>
            <person name="Getino M."/>
            <person name="Pursley I."/>
            <person name="Horton D.L."/>
            <person name="Alikhan N.F."/>
            <person name="Baker D."/>
            <person name="Gharbi K."/>
            <person name="Hall N."/>
            <person name="Watson M."/>
            <person name="Adriaenssens E.M."/>
            <person name="Foster-Nyarko E."/>
            <person name="Jarju S."/>
            <person name="Secka A."/>
            <person name="Antonio M."/>
            <person name="Oren A."/>
            <person name="Chaudhuri R.R."/>
            <person name="La Ragione R."/>
            <person name="Hildebrand F."/>
            <person name="Pallen M.J."/>
        </authorList>
    </citation>
    <scope>NUCLEOTIDE SEQUENCE</scope>
    <source>
        <strain evidence="13">CHK189-29639</strain>
    </source>
</reference>
<evidence type="ECO:0000313" key="29">
    <source>
        <dbReference type="Proteomes" id="UP000192353"/>
    </source>
</evidence>
<dbReference type="EMBL" id="NBEB01000034">
    <property type="protein sequence ID" value="OQQ85307.1"/>
    <property type="molecule type" value="Genomic_DNA"/>
</dbReference>
<dbReference type="EMBL" id="VSTU01000002">
    <property type="protein sequence ID" value="MYZ65764.1"/>
    <property type="molecule type" value="Genomic_DNA"/>
</dbReference>
<dbReference type="EMBL" id="QAGV01000001">
    <property type="protein sequence ID" value="PTR98956.1"/>
    <property type="molecule type" value="Genomic_DNA"/>
</dbReference>
<dbReference type="GO" id="GO:0003677">
    <property type="term" value="F:DNA binding"/>
    <property type="evidence" value="ECO:0007669"/>
    <property type="project" value="UniProtKB-KW"/>
</dbReference>
<evidence type="ECO:0000313" key="30">
    <source>
        <dbReference type="Proteomes" id="UP000192638"/>
    </source>
</evidence>
<dbReference type="EMBL" id="WKKX01000190">
    <property type="protein sequence ID" value="MSE08178.1"/>
    <property type="molecule type" value="Genomic_DNA"/>
</dbReference>
<dbReference type="Pfam" id="PF01316">
    <property type="entry name" value="Arg_repressor"/>
    <property type="match status" value="1"/>
</dbReference>
<keyword evidence="7" id="KW-0055">Arginine biosynthesis</keyword>
<sequence length="152" mass="17170">MRKQVRQKLIKEILQENVIYKQEDIVEKLNARGINVTQATISRDVKEMQLVKLPTQTGSYRYSMPTLKEINVEKKLSDTLSESYVSSAQNRELCVFKVLPGSGPAVANLIEQAKYPEVFATLGDDATVMIFAYSEEDAIKMENKLLNLINIG</sequence>
<reference evidence="12 31" key="4">
    <citation type="submission" date="2017-04" db="EMBL/GenBank/DDBJ databases">
        <title>Complete genome sequence of Lactobacillus salivarius ZLS006, a probiotic strain isolated from healthy piglet.</title>
        <authorList>
            <person name="Zhang D."/>
        </authorList>
    </citation>
    <scope>NUCLEOTIDE SEQUENCE [LARGE SCALE GENOMIC DNA]</scope>
    <source>
        <strain evidence="12 31">ZLS006</strain>
    </source>
</reference>
<dbReference type="InterPro" id="IPR020900">
    <property type="entry name" value="Arg_repress_DNA-bd"/>
</dbReference>
<keyword evidence="3 7" id="KW-0963">Cytoplasm</keyword>
<dbReference type="PANTHER" id="PTHR34471:SF1">
    <property type="entry name" value="ARGININE REPRESSOR"/>
    <property type="match status" value="1"/>
</dbReference>
<dbReference type="EMBL" id="DYVK01000021">
    <property type="protein sequence ID" value="HJG14965.1"/>
    <property type="molecule type" value="Genomic_DNA"/>
</dbReference>
<evidence type="ECO:0000313" key="16">
    <source>
        <dbReference type="EMBL" id="MSE08178.1"/>
    </source>
</evidence>
<dbReference type="Proteomes" id="UP000759256">
    <property type="component" value="Unassembled WGS sequence"/>
</dbReference>
<dbReference type="Proteomes" id="UP000471678">
    <property type="component" value="Unassembled WGS sequence"/>
</dbReference>
<dbReference type="EMBL" id="CP114509">
    <property type="protein sequence ID" value="WHS17044.1"/>
    <property type="molecule type" value="Genomic_DNA"/>
</dbReference>
<name>A0A089QB12_9LACO</name>
<dbReference type="EMBL" id="WKKZ01000241">
    <property type="protein sequence ID" value="MSE05448.1"/>
    <property type="molecule type" value="Genomic_DNA"/>
</dbReference>
<evidence type="ECO:0000313" key="33">
    <source>
        <dbReference type="Proteomes" id="UP000244552"/>
    </source>
</evidence>
<evidence type="ECO:0000313" key="28">
    <source>
        <dbReference type="Proteomes" id="UP000094723"/>
    </source>
</evidence>
<dbReference type="EMBL" id="JARKHV010000002">
    <property type="protein sequence ID" value="MDF4185989.1"/>
    <property type="molecule type" value="Genomic_DNA"/>
</dbReference>
<dbReference type="Proteomes" id="UP000467635">
    <property type="component" value="Unassembled WGS sequence"/>
</dbReference>
<accession>A0A089QB12</accession>
<evidence type="ECO:0000313" key="24">
    <source>
        <dbReference type="EMBL" id="PWG53890.1"/>
    </source>
</evidence>
<dbReference type="InterPro" id="IPR036251">
    <property type="entry name" value="Arg_repress_C_sf"/>
</dbReference>
<dbReference type="Gene3D" id="1.10.10.10">
    <property type="entry name" value="Winged helix-like DNA-binding domain superfamily/Winged helix DNA-binding domain"/>
    <property type="match status" value="1"/>
</dbReference>
<dbReference type="GO" id="GO:0034618">
    <property type="term" value="F:arginine binding"/>
    <property type="evidence" value="ECO:0007669"/>
    <property type="project" value="InterPro"/>
</dbReference>
<evidence type="ECO:0000313" key="36">
    <source>
        <dbReference type="Proteomes" id="UP000467635"/>
    </source>
</evidence>
<dbReference type="InterPro" id="IPR020899">
    <property type="entry name" value="Arg_repress_C"/>
</dbReference>
<proteinExistence type="inferred from homology"/>
<evidence type="ECO:0000313" key="25">
    <source>
        <dbReference type="EMBL" id="WHS17044.1"/>
    </source>
</evidence>
<evidence type="ECO:0000313" key="12">
    <source>
        <dbReference type="EMBL" id="ARU19586.1"/>
    </source>
</evidence>
<dbReference type="Proteomes" id="UP001213566">
    <property type="component" value="Unassembled WGS sequence"/>
</dbReference>
<reference evidence="23 33" key="7">
    <citation type="journal article" date="2018" name="Genome Announc.">
        <title>Fifty-Six Draft Genome Sequences of 10 Lactobacillus Species from 22 Commercial Dietary Supplements.</title>
        <authorList>
            <person name="Gangiredla J."/>
            <person name="Barnaba T.J."/>
            <person name="Mammel M.K."/>
            <person name="Lacher D.W."/>
            <person name="Elkins C.A."/>
            <person name="Lampel K.A."/>
            <person name="Whitehouse C.A."/>
            <person name="Tartera C."/>
        </authorList>
    </citation>
    <scope>NUCLEOTIDE SEQUENCE [LARGE SCALE GENOMIC DNA]</scope>
    <source>
        <strain evidence="23 33">DS11_12</strain>
    </source>
</reference>
<evidence type="ECO:0000256" key="1">
    <source>
        <dbReference type="ARBA" id="ARBA00004496"/>
    </source>
</evidence>
<dbReference type="GO" id="GO:0003700">
    <property type="term" value="F:DNA-binding transcription factor activity"/>
    <property type="evidence" value="ECO:0007669"/>
    <property type="project" value="UniProtKB-UniRule"/>
</dbReference>
<evidence type="ECO:0000313" key="13">
    <source>
        <dbReference type="EMBL" id="HJG14965.1"/>
    </source>
</evidence>
<reference evidence="25 40" key="13">
    <citation type="submission" date="2022-12" db="EMBL/GenBank/DDBJ databases">
        <title>Assessment of beneficial effects and identification of host adaptation-associated genes of Ligilactobacillus salivarius isolated from Meles meles.</title>
        <authorList>
            <person name="Wang Y."/>
        </authorList>
    </citation>
    <scope>NUCLEOTIDE SEQUENCE [LARGE SCALE GENOMIC DNA]</scope>
    <source>
        <strain evidence="25 40">S35</strain>
    </source>
</reference>
<dbReference type="EMBL" id="CP017107">
    <property type="protein sequence ID" value="AOO74211.1"/>
    <property type="molecule type" value="Genomic_DNA"/>
</dbReference>
<reference evidence="11 28" key="2">
    <citation type="submission" date="2016-09" db="EMBL/GenBank/DDBJ databases">
        <title>Complete Genome Sequence of Lactobacillus salivarius Jin.</title>
        <authorList>
            <person name="Jin N."/>
            <person name="Li C."/>
            <person name="Wang M."/>
            <person name="Ren D."/>
            <person name="Di Y."/>
            <person name="Pan R."/>
            <person name="Du S."/>
            <person name="Lu H."/>
            <person name="Li X."/>
            <person name="Tian M."/>
        </authorList>
    </citation>
    <scope>NUCLEOTIDE SEQUENCE [LARGE SCALE GENOMIC DNA]</scope>
    <source>
        <strain evidence="11 28">CICC 23174</strain>
    </source>
</reference>
<evidence type="ECO:0000313" key="32">
    <source>
        <dbReference type="Proteomes" id="UP000196255"/>
    </source>
</evidence>
<reference evidence="22" key="6">
    <citation type="journal article" date="2018" name="BMC Genomics">
        <title>Whole genome sequencing and function prediction of 133 gut anaerobes isolated from chicken caecum in pure cultures.</title>
        <authorList>
            <person name="Medvecky M."/>
            <person name="Cejkova D."/>
            <person name="Polansky O."/>
            <person name="Karasova D."/>
            <person name="Kubasova T."/>
            <person name="Cizek A."/>
            <person name="Rychlik I."/>
        </authorList>
    </citation>
    <scope>NUCLEOTIDE SEQUENCE</scope>
    <source>
        <strain evidence="22">An84</strain>
    </source>
</reference>
<evidence type="ECO:0000313" key="35">
    <source>
        <dbReference type="Proteomes" id="UP000437575"/>
    </source>
</evidence>
<evidence type="ECO:0000313" key="31">
    <source>
        <dbReference type="Proteomes" id="UP000195378"/>
    </source>
</evidence>
<dbReference type="EMBL" id="VSUB01000001">
    <property type="protein sequence ID" value="MYY63944.1"/>
    <property type="molecule type" value="Genomic_DNA"/>
</dbReference>
<evidence type="ECO:0000313" key="10">
    <source>
        <dbReference type="EMBL" id="AIR10279.1"/>
    </source>
</evidence>
<evidence type="ECO:0000313" key="18">
    <source>
        <dbReference type="EMBL" id="MYY72139.1"/>
    </source>
</evidence>
<dbReference type="Proteomes" id="UP000094723">
    <property type="component" value="Chromosome"/>
</dbReference>
<dbReference type="EMBL" id="QFAS01000004">
    <property type="protein sequence ID" value="PWG53890.1"/>
    <property type="molecule type" value="Genomic_DNA"/>
</dbReference>
<dbReference type="GO" id="GO:0006526">
    <property type="term" value="P:L-arginine biosynthetic process"/>
    <property type="evidence" value="ECO:0007669"/>
    <property type="project" value="UniProtKB-UniPathway"/>
</dbReference>
<evidence type="ECO:0000313" key="20">
    <source>
        <dbReference type="EMBL" id="OQQ85307.1"/>
    </source>
</evidence>
<evidence type="ECO:0000313" key="38">
    <source>
        <dbReference type="Proteomes" id="UP000471300"/>
    </source>
</evidence>
<gene>
    <name evidence="7 10" type="primary">argR</name>
    <name evidence="22" type="ORF">B5G36_05845</name>
    <name evidence="21" type="ORF">B6U37_02855</name>
    <name evidence="20" type="ORF">B6U60_02445</name>
    <name evidence="12" type="ORF">B7R82_06105</name>
    <name evidence="11" type="ORF">BHF65_08260</name>
    <name evidence="24" type="ORF">DB362_01955</name>
    <name evidence="23" type="ORF">DBP89_02155</name>
    <name evidence="19" type="ORF">FYL06_02155</name>
    <name evidence="18" type="ORF">FYL10_00315</name>
    <name evidence="17" type="ORF">FYL25_00585</name>
    <name evidence="16" type="ORF">GKC33_05450</name>
    <name evidence="15" type="ORF">GKC34_06365</name>
    <name evidence="13" type="ORF">K8V06_02340</name>
    <name evidence="10" type="ORF">LSJ_0584</name>
    <name evidence="25" type="ORF">O2U02_05940</name>
    <name evidence="14" type="ORF">PV940_02940</name>
    <name evidence="26" type="ORF">QFE45_02980</name>
</gene>
<dbReference type="Proteomes" id="UP000196255">
    <property type="component" value="Unassembled WGS sequence"/>
</dbReference>
<dbReference type="InterPro" id="IPR001669">
    <property type="entry name" value="Arg_repress"/>
</dbReference>
<dbReference type="HAMAP" id="MF_00173">
    <property type="entry name" value="Arg_repressor"/>
    <property type="match status" value="1"/>
</dbReference>
<dbReference type="RefSeq" id="WP_003699854.1">
    <property type="nucleotide sequence ID" value="NZ_CABMGV010000001.1"/>
</dbReference>
<evidence type="ECO:0000313" key="21">
    <source>
        <dbReference type="EMBL" id="OQR25775.1"/>
    </source>
</evidence>
<dbReference type="Proteomes" id="UP000192353">
    <property type="component" value="Unassembled WGS sequence"/>
</dbReference>
<reference evidence="32" key="5">
    <citation type="submission" date="2017-04" db="EMBL/GenBank/DDBJ databases">
        <title>Function of individual gut microbiota members based on whole genome sequencing of pure cultures obtained from chicken caecum.</title>
        <authorList>
            <person name="Medvecky M."/>
            <person name="Cejkova D."/>
            <person name="Polansky O."/>
            <person name="Karasova D."/>
            <person name="Kubasova T."/>
            <person name="Cizek A."/>
            <person name="Rychlik I."/>
        </authorList>
    </citation>
    <scope>NUCLEOTIDE SEQUENCE [LARGE SCALE GENOMIC DNA]</scope>
    <source>
        <strain evidence="32">An84</strain>
    </source>
</reference>
<evidence type="ECO:0000313" key="39">
    <source>
        <dbReference type="Proteomes" id="UP000471678"/>
    </source>
</evidence>
<dbReference type="Proteomes" id="UP000437575">
    <property type="component" value="Unassembled WGS sequence"/>
</dbReference>
<dbReference type="EMBL" id="NBEY01000027">
    <property type="protein sequence ID" value="OQR25775.1"/>
    <property type="molecule type" value="Genomic_DNA"/>
</dbReference>
<dbReference type="Proteomes" id="UP000245607">
    <property type="component" value="Unassembled WGS sequence"/>
</dbReference>
<dbReference type="InterPro" id="IPR036390">
    <property type="entry name" value="WH_DNA-bd_sf"/>
</dbReference>
<comment type="function">
    <text evidence="7">Regulates arginine biosynthesis genes.</text>
</comment>
<dbReference type="GO" id="GO:1900079">
    <property type="term" value="P:regulation of arginine biosynthetic process"/>
    <property type="evidence" value="ECO:0007669"/>
    <property type="project" value="UniProtKB-UniRule"/>
</dbReference>
<evidence type="ECO:0000256" key="5">
    <source>
        <dbReference type="ARBA" id="ARBA00023125"/>
    </source>
</evidence>